<feature type="transmembrane region" description="Helical" evidence="8">
    <location>
        <begin position="185"/>
        <end position="205"/>
    </location>
</feature>
<evidence type="ECO:0000256" key="8">
    <source>
        <dbReference type="SAM" id="Phobius"/>
    </source>
</evidence>
<feature type="transmembrane region" description="Helical" evidence="8">
    <location>
        <begin position="47"/>
        <end position="67"/>
    </location>
</feature>
<name>A0ABV2PBL7_9MICC</name>
<evidence type="ECO:0000256" key="6">
    <source>
        <dbReference type="ARBA" id="ARBA00022989"/>
    </source>
</evidence>
<dbReference type="Pfam" id="PF01032">
    <property type="entry name" value="FecCD"/>
    <property type="match status" value="1"/>
</dbReference>
<dbReference type="InterPro" id="IPR037294">
    <property type="entry name" value="ABC_BtuC-like"/>
</dbReference>
<evidence type="ECO:0000313" key="9">
    <source>
        <dbReference type="EMBL" id="MET4541916.1"/>
    </source>
</evidence>
<comment type="caution">
    <text evidence="9">The sequence shown here is derived from an EMBL/GenBank/DDBJ whole genome shotgun (WGS) entry which is preliminary data.</text>
</comment>
<keyword evidence="3" id="KW-0813">Transport</keyword>
<evidence type="ECO:0000256" key="7">
    <source>
        <dbReference type="ARBA" id="ARBA00023136"/>
    </source>
</evidence>
<comment type="similarity">
    <text evidence="2">Belongs to the binding-protein-dependent transport system permease family. FecCD subfamily.</text>
</comment>
<evidence type="ECO:0000256" key="2">
    <source>
        <dbReference type="ARBA" id="ARBA00007935"/>
    </source>
</evidence>
<gene>
    <name evidence="9" type="ORF">ABIE37_003718</name>
</gene>
<dbReference type="Gene3D" id="1.10.3470.10">
    <property type="entry name" value="ABC transporter involved in vitamin B12 uptake, BtuC"/>
    <property type="match status" value="1"/>
</dbReference>
<dbReference type="PANTHER" id="PTHR30472:SF24">
    <property type="entry name" value="FERRIC ENTEROBACTIN TRANSPORT SYSTEM PERMEASE PROTEIN FEPG"/>
    <property type="match status" value="1"/>
</dbReference>
<dbReference type="PANTHER" id="PTHR30472">
    <property type="entry name" value="FERRIC ENTEROBACTIN TRANSPORT SYSTEM PERMEASE PROTEIN"/>
    <property type="match status" value="1"/>
</dbReference>
<protein>
    <submittedName>
        <fullName evidence="9">Iron complex transport system permease protein</fullName>
    </submittedName>
</protein>
<accession>A0ABV2PBL7</accession>
<feature type="transmembrane region" description="Helical" evidence="8">
    <location>
        <begin position="141"/>
        <end position="173"/>
    </location>
</feature>
<sequence length="368" mass="37932">MTRTDPAAPIQQAPSMQQAPSIDFGRRTLAVRRFGGRLSLRVDVRTLVVTAVLIAAALALAVVALGLGEFSVAVPDVVSALLGQSSGAVHMVVVEWRLPRVLLALLLGAAMGVSGAIFQSLTRNALGSPDVIGFNTGAYTGALVVILLMGGGYFAVSAGALVGGLVTAALVYLFAYKKGIQGFRLIIAGIAVSAMLASVNTFMILKASLEQAMSAAVWGAGSLNKVSWDQVLPVVGVFVLLLAVLVFYGRRLGLLEMGDDAARALGVRLEGSRLVLAVVGVALTAMVTAAAGPIAFVSLAAPQLARRLTRSASVGMVPSAAMGAFLLVASDIVAQNLFAPIQLPVGVVTVSIGGCYLVWLLAREVKRQ</sequence>
<dbReference type="SUPFAM" id="SSF81345">
    <property type="entry name" value="ABC transporter involved in vitamin B12 uptake, BtuC"/>
    <property type="match status" value="1"/>
</dbReference>
<evidence type="ECO:0000256" key="4">
    <source>
        <dbReference type="ARBA" id="ARBA00022475"/>
    </source>
</evidence>
<evidence type="ECO:0000256" key="1">
    <source>
        <dbReference type="ARBA" id="ARBA00004651"/>
    </source>
</evidence>
<comment type="subcellular location">
    <subcellularLocation>
        <location evidence="1">Cell membrane</location>
        <topology evidence="1">Multi-pass membrane protein</topology>
    </subcellularLocation>
</comment>
<dbReference type="InterPro" id="IPR000522">
    <property type="entry name" value="ABC_transptr_permease_BtuC"/>
</dbReference>
<feature type="transmembrane region" description="Helical" evidence="8">
    <location>
        <begin position="231"/>
        <end position="253"/>
    </location>
</feature>
<dbReference type="EMBL" id="JBEPSN010000010">
    <property type="protein sequence ID" value="MET4541916.1"/>
    <property type="molecule type" value="Genomic_DNA"/>
</dbReference>
<feature type="transmembrane region" description="Helical" evidence="8">
    <location>
        <begin position="341"/>
        <end position="362"/>
    </location>
</feature>
<proteinExistence type="inferred from homology"/>
<keyword evidence="6 8" id="KW-1133">Transmembrane helix</keyword>
<keyword evidence="4" id="KW-1003">Cell membrane</keyword>
<keyword evidence="7 8" id="KW-0472">Membrane</keyword>
<reference evidence="9 10" key="1">
    <citation type="submission" date="2024-06" db="EMBL/GenBank/DDBJ databases">
        <title>Sorghum-associated microbial communities from plants grown in Nebraska, USA.</title>
        <authorList>
            <person name="Schachtman D."/>
        </authorList>
    </citation>
    <scope>NUCLEOTIDE SEQUENCE [LARGE SCALE GENOMIC DNA]</scope>
    <source>
        <strain evidence="9 10">3552</strain>
    </source>
</reference>
<keyword evidence="5 8" id="KW-0812">Transmembrane</keyword>
<evidence type="ECO:0000256" key="5">
    <source>
        <dbReference type="ARBA" id="ARBA00022692"/>
    </source>
</evidence>
<evidence type="ECO:0000313" key="10">
    <source>
        <dbReference type="Proteomes" id="UP001549307"/>
    </source>
</evidence>
<evidence type="ECO:0000256" key="3">
    <source>
        <dbReference type="ARBA" id="ARBA00022448"/>
    </source>
</evidence>
<feature type="transmembrane region" description="Helical" evidence="8">
    <location>
        <begin position="101"/>
        <end position="121"/>
    </location>
</feature>
<keyword evidence="10" id="KW-1185">Reference proteome</keyword>
<organism evidence="9 10">
    <name type="scientific">Arthrobacter bambusae</name>
    <dbReference type="NCBI Taxonomy" id="1338426"/>
    <lineage>
        <taxon>Bacteria</taxon>
        <taxon>Bacillati</taxon>
        <taxon>Actinomycetota</taxon>
        <taxon>Actinomycetes</taxon>
        <taxon>Micrococcales</taxon>
        <taxon>Micrococcaceae</taxon>
        <taxon>Arthrobacter</taxon>
    </lineage>
</organism>
<dbReference type="CDD" id="cd06550">
    <property type="entry name" value="TM_ABC_iron-siderophores_like"/>
    <property type="match status" value="1"/>
</dbReference>
<dbReference type="Proteomes" id="UP001549307">
    <property type="component" value="Unassembled WGS sequence"/>
</dbReference>
<feature type="transmembrane region" description="Helical" evidence="8">
    <location>
        <begin position="274"/>
        <end position="296"/>
    </location>
</feature>